<feature type="region of interest" description="Disordered" evidence="2">
    <location>
        <begin position="229"/>
        <end position="250"/>
    </location>
</feature>
<feature type="transmembrane region" description="Helical" evidence="3">
    <location>
        <begin position="194"/>
        <end position="215"/>
    </location>
</feature>
<dbReference type="AlphaFoldDB" id="A0AAN7GRV3"/>
<gene>
    <name evidence="4" type="ORF">SAY87_011394</name>
</gene>
<reference evidence="4 5" key="1">
    <citation type="journal article" date="2023" name="Hortic Res">
        <title>Pangenome of water caltrop reveals structural variations and asymmetric subgenome divergence after allopolyploidization.</title>
        <authorList>
            <person name="Zhang X."/>
            <person name="Chen Y."/>
            <person name="Wang L."/>
            <person name="Yuan Y."/>
            <person name="Fang M."/>
            <person name="Shi L."/>
            <person name="Lu R."/>
            <person name="Comes H.P."/>
            <person name="Ma Y."/>
            <person name="Chen Y."/>
            <person name="Huang G."/>
            <person name="Zhou Y."/>
            <person name="Zheng Z."/>
            <person name="Qiu Y."/>
        </authorList>
    </citation>
    <scope>NUCLEOTIDE SEQUENCE [LARGE SCALE GENOMIC DNA]</scope>
    <source>
        <tissue evidence="4">Roots</tissue>
    </source>
</reference>
<keyword evidence="3" id="KW-0812">Transmembrane</keyword>
<dbReference type="Pfam" id="PF01554">
    <property type="entry name" value="MatE"/>
    <property type="match status" value="1"/>
</dbReference>
<name>A0AAN7GRV3_9MYRT</name>
<keyword evidence="3" id="KW-1133">Transmembrane helix</keyword>
<keyword evidence="5" id="KW-1185">Reference proteome</keyword>
<dbReference type="GO" id="GO:0042910">
    <property type="term" value="F:xenobiotic transmembrane transporter activity"/>
    <property type="evidence" value="ECO:0007669"/>
    <property type="project" value="InterPro"/>
</dbReference>
<feature type="transmembrane region" description="Helical" evidence="3">
    <location>
        <begin position="39"/>
        <end position="55"/>
    </location>
</feature>
<evidence type="ECO:0000256" key="1">
    <source>
        <dbReference type="ARBA" id="ARBA00010199"/>
    </source>
</evidence>
<proteinExistence type="inferred from homology"/>
<sequence length="250" mass="27402">MKFIYFNSSENFIYFNSLGNWYYKILILTTGYLGDTTTAADALSIWWVVFLHFVLHEFRKKNTNAIAIRVPENFSFPVSRVRVSNELGAGNGSAAKFASKVSVVHSMIMGVLFCALILILDDKIAYIFTSAADVVSQVEELSYLLGISIILSSVQPILSGVAVGCGWQDYVAYINLLCYDIVGLPLGILIGKGIWGGMIFGGTGLQTIILAIITTGTDWDNGAKKAKERVDRFSQANPNDASESEREEVA</sequence>
<feature type="transmembrane region" description="Helical" evidence="3">
    <location>
        <begin position="103"/>
        <end position="121"/>
    </location>
</feature>
<evidence type="ECO:0000256" key="2">
    <source>
        <dbReference type="SAM" id="MobiDB-lite"/>
    </source>
</evidence>
<feature type="transmembrane region" description="Helical" evidence="3">
    <location>
        <begin position="12"/>
        <end position="33"/>
    </location>
</feature>
<evidence type="ECO:0000313" key="4">
    <source>
        <dbReference type="EMBL" id="KAK4745082.1"/>
    </source>
</evidence>
<dbReference type="PANTHER" id="PTHR11206">
    <property type="entry name" value="MULTIDRUG RESISTANCE PROTEIN"/>
    <property type="match status" value="1"/>
</dbReference>
<feature type="transmembrane region" description="Helical" evidence="3">
    <location>
        <begin position="170"/>
        <end position="188"/>
    </location>
</feature>
<dbReference type="Proteomes" id="UP001345219">
    <property type="component" value="Chromosome 9"/>
</dbReference>
<protein>
    <submittedName>
        <fullName evidence="4">Uncharacterized protein</fullName>
    </submittedName>
</protein>
<comment type="similarity">
    <text evidence="1">Belongs to the multi antimicrobial extrusion (MATE) (TC 2.A.66.1) family.</text>
</comment>
<dbReference type="InterPro" id="IPR002528">
    <property type="entry name" value="MATE_fam"/>
</dbReference>
<accession>A0AAN7GRV3</accession>
<evidence type="ECO:0000256" key="3">
    <source>
        <dbReference type="SAM" id="Phobius"/>
    </source>
</evidence>
<comment type="caution">
    <text evidence="4">The sequence shown here is derived from an EMBL/GenBank/DDBJ whole genome shotgun (WGS) entry which is preliminary data.</text>
</comment>
<feature type="transmembrane region" description="Helical" evidence="3">
    <location>
        <begin position="141"/>
        <end position="163"/>
    </location>
</feature>
<evidence type="ECO:0000313" key="5">
    <source>
        <dbReference type="Proteomes" id="UP001345219"/>
    </source>
</evidence>
<dbReference type="EMBL" id="JAXIOK010000022">
    <property type="protein sequence ID" value="KAK4745082.1"/>
    <property type="molecule type" value="Genomic_DNA"/>
</dbReference>
<dbReference type="GO" id="GO:0016020">
    <property type="term" value="C:membrane"/>
    <property type="evidence" value="ECO:0007669"/>
    <property type="project" value="InterPro"/>
</dbReference>
<organism evidence="4 5">
    <name type="scientific">Trapa incisa</name>
    <dbReference type="NCBI Taxonomy" id="236973"/>
    <lineage>
        <taxon>Eukaryota</taxon>
        <taxon>Viridiplantae</taxon>
        <taxon>Streptophyta</taxon>
        <taxon>Embryophyta</taxon>
        <taxon>Tracheophyta</taxon>
        <taxon>Spermatophyta</taxon>
        <taxon>Magnoliopsida</taxon>
        <taxon>eudicotyledons</taxon>
        <taxon>Gunneridae</taxon>
        <taxon>Pentapetalae</taxon>
        <taxon>rosids</taxon>
        <taxon>malvids</taxon>
        <taxon>Myrtales</taxon>
        <taxon>Lythraceae</taxon>
        <taxon>Trapa</taxon>
    </lineage>
</organism>
<keyword evidence="3" id="KW-0472">Membrane</keyword>
<dbReference type="GO" id="GO:0015297">
    <property type="term" value="F:antiporter activity"/>
    <property type="evidence" value="ECO:0007669"/>
    <property type="project" value="InterPro"/>
</dbReference>